<feature type="transmembrane region" description="Helical" evidence="1">
    <location>
        <begin position="39"/>
        <end position="58"/>
    </location>
</feature>
<proteinExistence type="predicted"/>
<gene>
    <name evidence="2" type="ORF">DI563_06885</name>
</gene>
<sequence length="64" mass="6752">MFFGAYFPGWLIFMLLWGLLAAGVRVAMVLAGAGAAWPWPLALCLSAGFLLALGLWLLTTGGLP</sequence>
<dbReference type="Proteomes" id="UP000249135">
    <property type="component" value="Unassembled WGS sequence"/>
</dbReference>
<dbReference type="AlphaFoldDB" id="A0A2W5SNT0"/>
<evidence type="ECO:0000256" key="1">
    <source>
        <dbReference type="SAM" id="Phobius"/>
    </source>
</evidence>
<name>A0A2W5SNT0_VARPD</name>
<keyword evidence="1" id="KW-0812">Transmembrane</keyword>
<reference evidence="2 3" key="1">
    <citation type="submission" date="2017-08" db="EMBL/GenBank/DDBJ databases">
        <title>Infants hospitalized years apart are colonized by the same room-sourced microbial strains.</title>
        <authorList>
            <person name="Brooks B."/>
            <person name="Olm M.R."/>
            <person name="Firek B.A."/>
            <person name="Baker R."/>
            <person name="Thomas B.C."/>
            <person name="Morowitz M.J."/>
            <person name="Banfield J.F."/>
        </authorList>
    </citation>
    <scope>NUCLEOTIDE SEQUENCE [LARGE SCALE GENOMIC DNA]</scope>
    <source>
        <strain evidence="2">S2_005_003_R2_41</strain>
    </source>
</reference>
<evidence type="ECO:0000313" key="3">
    <source>
        <dbReference type="Proteomes" id="UP000249135"/>
    </source>
</evidence>
<protein>
    <submittedName>
        <fullName evidence="2">Uncharacterized protein</fullName>
    </submittedName>
</protein>
<accession>A0A2W5SNT0</accession>
<feature type="transmembrane region" description="Helical" evidence="1">
    <location>
        <begin position="6"/>
        <end position="27"/>
    </location>
</feature>
<comment type="caution">
    <text evidence="2">The sequence shown here is derived from an EMBL/GenBank/DDBJ whole genome shotgun (WGS) entry which is preliminary data.</text>
</comment>
<organism evidence="2 3">
    <name type="scientific">Variovorax paradoxus</name>
    <dbReference type="NCBI Taxonomy" id="34073"/>
    <lineage>
        <taxon>Bacteria</taxon>
        <taxon>Pseudomonadati</taxon>
        <taxon>Pseudomonadota</taxon>
        <taxon>Betaproteobacteria</taxon>
        <taxon>Burkholderiales</taxon>
        <taxon>Comamonadaceae</taxon>
        <taxon>Variovorax</taxon>
    </lineage>
</organism>
<keyword evidence="1" id="KW-0472">Membrane</keyword>
<dbReference type="EMBL" id="QFPP01000051">
    <property type="protein sequence ID" value="PZQ76480.1"/>
    <property type="molecule type" value="Genomic_DNA"/>
</dbReference>
<keyword evidence="1" id="KW-1133">Transmembrane helix</keyword>
<evidence type="ECO:0000313" key="2">
    <source>
        <dbReference type="EMBL" id="PZQ76480.1"/>
    </source>
</evidence>